<organism evidence="1 2">
    <name type="scientific">Trichothecium roseum</name>
    <dbReference type="NCBI Taxonomy" id="47278"/>
    <lineage>
        <taxon>Eukaryota</taxon>
        <taxon>Fungi</taxon>
        <taxon>Dikarya</taxon>
        <taxon>Ascomycota</taxon>
        <taxon>Pezizomycotina</taxon>
        <taxon>Sordariomycetes</taxon>
        <taxon>Hypocreomycetidae</taxon>
        <taxon>Hypocreales</taxon>
        <taxon>Hypocreales incertae sedis</taxon>
        <taxon>Trichothecium</taxon>
    </lineage>
</organism>
<accession>A0ACC0VD90</accession>
<proteinExistence type="predicted"/>
<dbReference type="Proteomes" id="UP001163324">
    <property type="component" value="Chromosome 1"/>
</dbReference>
<sequence length="258" mass="28887">MHDRGHQIGSQGWSGEDWTRLSDDEITNEILFNEKALAEILGFFPTYFRPPQEGCYKECMSALETLGYHVIGSELDTKDLKEDATLSKNTFQSTIGSHEPSTKGWLVLGHDFNEFTTVDVAAYWIDEAVRLGYEVTTLGDCLGDKKHNWYRNAKTGDRWKTQKEIEDDEDKKPADDVPTPVTTVYETPTGLIDGDESSTHTSPQSSFAVRGDEARSPTSSVADESSAPIITLKRAFVHKTFWALMAYVGLGVMGWWGF</sequence>
<comment type="caution">
    <text evidence="1">The sequence shown here is derived from an EMBL/GenBank/DDBJ whole genome shotgun (WGS) entry which is preliminary data.</text>
</comment>
<reference evidence="1" key="1">
    <citation type="submission" date="2022-10" db="EMBL/GenBank/DDBJ databases">
        <title>Complete Genome of Trichothecium roseum strain YXFP-22015, a Plant Pathogen Isolated from Citrus.</title>
        <authorList>
            <person name="Wang Y."/>
            <person name="Zhu L."/>
        </authorList>
    </citation>
    <scope>NUCLEOTIDE SEQUENCE</scope>
    <source>
        <strain evidence="1">YXFP-22015</strain>
    </source>
</reference>
<evidence type="ECO:0000313" key="1">
    <source>
        <dbReference type="EMBL" id="KAI9903795.1"/>
    </source>
</evidence>
<gene>
    <name evidence="1" type="ORF">N3K66_000324</name>
</gene>
<name>A0ACC0VD90_9HYPO</name>
<evidence type="ECO:0000313" key="2">
    <source>
        <dbReference type="Proteomes" id="UP001163324"/>
    </source>
</evidence>
<protein>
    <submittedName>
        <fullName evidence="1">Uncharacterized protein</fullName>
    </submittedName>
</protein>
<dbReference type="EMBL" id="CM047940">
    <property type="protein sequence ID" value="KAI9903795.1"/>
    <property type="molecule type" value="Genomic_DNA"/>
</dbReference>
<keyword evidence="2" id="KW-1185">Reference proteome</keyword>